<accession>A0A1H4AZU9</accession>
<dbReference type="InterPro" id="IPR046235">
    <property type="entry name" value="DUF6268"/>
</dbReference>
<sequence>MVNKLLLFLFLISPLLSNSQEYVDLLNLSYSKTGDTSFENSSEGTTISIFDSKVTLPIVLNEKTALITGFDFNIKKLQLLPNSNFSELYYTRLKLGFSTQHSDRWTGTYVLLPILASDYKNIGSDDIYVGGIAVWTYKKRKNFNYKFGLYTGNEAFGFYITPLVGIYYISPNSGFEISALLPGLFDMNFGISSKTRLGIDYKGNSETFKIQNDKALTTYLENNCLEFSCYLQNNSLDKNLLLRLKTGYSTNSYDVYDVNDKIDLSITPFKFGNNRTKLNSELAYSSFLKVEAIYRFPIYSK</sequence>
<protein>
    <recommendedName>
        <fullName evidence="2">DUF6268 domain-containing protein</fullName>
    </recommendedName>
</protein>
<reference evidence="4" key="1">
    <citation type="submission" date="2016-10" db="EMBL/GenBank/DDBJ databases">
        <authorList>
            <person name="Varghese N."/>
            <person name="Submissions S."/>
        </authorList>
    </citation>
    <scope>NUCLEOTIDE SEQUENCE [LARGE SCALE GENOMIC DNA]</scope>
    <source>
        <strain evidence="4">DSM 22376</strain>
    </source>
</reference>
<dbReference type="AlphaFoldDB" id="A0A1H4AZU9"/>
<dbReference type="RefSeq" id="WP_091087120.1">
    <property type="nucleotide sequence ID" value="NZ_FNRD01000004.1"/>
</dbReference>
<evidence type="ECO:0000313" key="3">
    <source>
        <dbReference type="EMBL" id="SEA41461.1"/>
    </source>
</evidence>
<dbReference type="OrthoDB" id="1488805at2"/>
<gene>
    <name evidence="3" type="ORF">SAMN05443667_104122</name>
</gene>
<keyword evidence="1" id="KW-0732">Signal</keyword>
<feature type="chain" id="PRO_5011644943" description="DUF6268 domain-containing protein" evidence="1">
    <location>
        <begin position="20"/>
        <end position="301"/>
    </location>
</feature>
<keyword evidence="4" id="KW-1185">Reference proteome</keyword>
<organism evidence="3 4">
    <name type="scientific">Flavobacterium gillisiae</name>
    <dbReference type="NCBI Taxonomy" id="150146"/>
    <lineage>
        <taxon>Bacteria</taxon>
        <taxon>Pseudomonadati</taxon>
        <taxon>Bacteroidota</taxon>
        <taxon>Flavobacteriia</taxon>
        <taxon>Flavobacteriales</taxon>
        <taxon>Flavobacteriaceae</taxon>
        <taxon>Flavobacterium</taxon>
    </lineage>
</organism>
<evidence type="ECO:0000259" key="2">
    <source>
        <dbReference type="Pfam" id="PF19783"/>
    </source>
</evidence>
<evidence type="ECO:0000256" key="1">
    <source>
        <dbReference type="SAM" id="SignalP"/>
    </source>
</evidence>
<feature type="signal peptide" evidence="1">
    <location>
        <begin position="1"/>
        <end position="19"/>
    </location>
</feature>
<name>A0A1H4AZU9_9FLAO</name>
<proteinExistence type="predicted"/>
<feature type="domain" description="DUF6268" evidence="2">
    <location>
        <begin position="29"/>
        <end position="250"/>
    </location>
</feature>
<dbReference type="Pfam" id="PF19783">
    <property type="entry name" value="DUF6268"/>
    <property type="match status" value="1"/>
</dbReference>
<evidence type="ECO:0000313" key="4">
    <source>
        <dbReference type="Proteomes" id="UP000198951"/>
    </source>
</evidence>
<dbReference type="Proteomes" id="UP000198951">
    <property type="component" value="Unassembled WGS sequence"/>
</dbReference>
<dbReference type="EMBL" id="FNRD01000004">
    <property type="protein sequence ID" value="SEA41461.1"/>
    <property type="molecule type" value="Genomic_DNA"/>
</dbReference>